<evidence type="ECO:0000313" key="2">
    <source>
        <dbReference type="EMBL" id="USS42640.1"/>
    </source>
</evidence>
<reference evidence="1 3" key="1">
    <citation type="submission" date="2020-12" db="EMBL/GenBank/DDBJ databases">
        <title>FDA dAtabase for Regulatory Grade micrObial Sequences (FDA-ARGOS): Supporting development and validation of Infectious Disease Dx tests.</title>
        <authorList>
            <person name="Minogue T."/>
            <person name="Wolcott M."/>
            <person name="Wasieloski L."/>
            <person name="Aguilar W."/>
            <person name="Moore D."/>
            <person name="Jaissle J."/>
            <person name="Tallon L."/>
            <person name="Sadzewicz L."/>
            <person name="Zhao X."/>
            <person name="Boylan J."/>
            <person name="Ott S."/>
            <person name="Bowen H."/>
            <person name="Vavikolanu K."/>
            <person name="Mehta A."/>
            <person name="Aluvathingal J."/>
            <person name="Nadendla S."/>
            <person name="Yan Y."/>
            <person name="Sichtig H."/>
        </authorList>
    </citation>
    <scope>NUCLEOTIDE SEQUENCE [LARGE SCALE GENOMIC DNA]</scope>
    <source>
        <strain evidence="1 3">FDAARGOS_949</strain>
    </source>
</reference>
<sequence length="569" mass="62076">MPHPPYLPFALGRGPARQAERRIDRALRRPSTYPHPAGRIERIETHLSVVYLAGRYAYKRLKPVRLPFVDLARAAQRRRCALAGYRLNQRLAGPLYLGVWTLLARGRRCAFGRSARPGRHRTASPAGEYVVRMRRFDADALLSARCAHQAEAPADAQALAIALARDHRQAPRCREGDAARAAAQCRSLLDEPDATVPDEAALRAWYAGELDRIEAALLRRHAEGFVRVCHGDLHLDNIVRWRQRVLMFDCIEFDERLRRIDVASDLAFALMDYCAHGRGDCAHRLLSVWLAGTGDYAALAVLPGYFVYRALVCALTARLRGEHAARARYLRIAASMAQSRRAARPRLLLCHGFSGSGKSAASSVLAGMLGAIRLSSDVERKRMAGVAQAVRLPPPAYSETAIDAVYQRLLEQAASVLASAQTAIVDASFLRRRHRAAFLALAERLGAEAAILDFDASRETLAARLRARARLARDPSDADTAVLARQCLQAEPLEPAEAALAIRFDTGCDAGAYLCRRFWQPLFAALPINGAGDSPIRAGAADPPAEHAHGAGTRRCAACGPLGVAAAQA</sequence>
<dbReference type="GeneID" id="45693930"/>
<evidence type="ECO:0000313" key="1">
    <source>
        <dbReference type="EMBL" id="QPQ89233.1"/>
    </source>
</evidence>
<name>A0AAP9XVE8_BURGL</name>
<dbReference type="Pfam" id="PF13671">
    <property type="entry name" value="AAA_33"/>
    <property type="match status" value="1"/>
</dbReference>
<dbReference type="Proteomes" id="UP001056386">
    <property type="component" value="Chromosome 2"/>
</dbReference>
<organism evidence="1 3">
    <name type="scientific">Burkholderia glumae</name>
    <name type="common">Pseudomonas glumae</name>
    <dbReference type="NCBI Taxonomy" id="337"/>
    <lineage>
        <taxon>Bacteria</taxon>
        <taxon>Pseudomonadati</taxon>
        <taxon>Pseudomonadota</taxon>
        <taxon>Betaproteobacteria</taxon>
        <taxon>Burkholderiales</taxon>
        <taxon>Burkholderiaceae</taxon>
        <taxon>Burkholderia</taxon>
    </lineage>
</organism>
<dbReference type="Gene3D" id="3.40.50.300">
    <property type="entry name" value="P-loop containing nucleotide triphosphate hydrolases"/>
    <property type="match status" value="1"/>
</dbReference>
<dbReference type="InterPro" id="IPR027417">
    <property type="entry name" value="P-loop_NTPase"/>
</dbReference>
<gene>
    <name evidence="1" type="ORF">I6H06_06075</name>
    <name evidence="2" type="ORF">NFI99_10655</name>
</gene>
<dbReference type="Proteomes" id="UP000594892">
    <property type="component" value="Chromosome 1"/>
</dbReference>
<dbReference type="EMBL" id="CP099583">
    <property type="protein sequence ID" value="USS42640.1"/>
    <property type="molecule type" value="Genomic_DNA"/>
</dbReference>
<evidence type="ECO:0000313" key="4">
    <source>
        <dbReference type="Proteomes" id="UP001056386"/>
    </source>
</evidence>
<dbReference type="InterPro" id="IPR052732">
    <property type="entry name" value="Cell-binding_unc_protein"/>
</dbReference>
<dbReference type="RefSeq" id="WP_015878046.1">
    <property type="nucleotide sequence ID" value="NZ_CP023204.1"/>
</dbReference>
<protein>
    <submittedName>
        <fullName evidence="1">AAA family ATPase</fullName>
    </submittedName>
</protein>
<dbReference type="PANTHER" id="PTHR43883:SF1">
    <property type="entry name" value="GLUCONOKINASE"/>
    <property type="match status" value="1"/>
</dbReference>
<dbReference type="EMBL" id="CP065600">
    <property type="protein sequence ID" value="QPQ89233.1"/>
    <property type="molecule type" value="Genomic_DNA"/>
</dbReference>
<dbReference type="AlphaFoldDB" id="A0AAP9XVE8"/>
<dbReference type="SUPFAM" id="SSF52540">
    <property type="entry name" value="P-loop containing nucleoside triphosphate hydrolases"/>
    <property type="match status" value="1"/>
</dbReference>
<dbReference type="SUPFAM" id="SSF56112">
    <property type="entry name" value="Protein kinase-like (PK-like)"/>
    <property type="match status" value="1"/>
</dbReference>
<evidence type="ECO:0000313" key="3">
    <source>
        <dbReference type="Proteomes" id="UP000594892"/>
    </source>
</evidence>
<keyword evidence="4" id="KW-1185">Reference proteome</keyword>
<reference evidence="2" key="2">
    <citation type="submission" date="2022-06" db="EMBL/GenBank/DDBJ databases">
        <title>Draft genome sequence of Burkholderia glumae strain GR20004 isolated from rice panicle showing bacterial panicle blight.</title>
        <authorList>
            <person name="Choi S.Y."/>
            <person name="Lee Y.H."/>
        </authorList>
    </citation>
    <scope>NUCLEOTIDE SEQUENCE</scope>
    <source>
        <strain evidence="2">GR20004</strain>
    </source>
</reference>
<accession>A0AAP9XVE8</accession>
<proteinExistence type="predicted"/>
<dbReference type="PANTHER" id="PTHR43883">
    <property type="entry name" value="SLR0207 PROTEIN"/>
    <property type="match status" value="1"/>
</dbReference>
<dbReference type="InterPro" id="IPR011009">
    <property type="entry name" value="Kinase-like_dom_sf"/>
</dbReference>